<dbReference type="SUPFAM" id="SSF46689">
    <property type="entry name" value="Homeodomain-like"/>
    <property type="match status" value="1"/>
</dbReference>
<dbReference type="RefSeq" id="WP_133765935.1">
    <property type="nucleotide sequence ID" value="NZ_BAAARP010000002.1"/>
</dbReference>
<dbReference type="InterPro" id="IPR041485">
    <property type="entry name" value="TetR_C_36"/>
</dbReference>
<comment type="caution">
    <text evidence="2">The sequence shown here is derived from an EMBL/GenBank/DDBJ whole genome shotgun (WGS) entry which is preliminary data.</text>
</comment>
<dbReference type="AlphaFoldDB" id="A0A4R7FKC6"/>
<evidence type="ECO:0000313" key="2">
    <source>
        <dbReference type="EMBL" id="TDS76787.1"/>
    </source>
</evidence>
<proteinExistence type="predicted"/>
<dbReference type="Pfam" id="PF18598">
    <property type="entry name" value="TetR_C_36"/>
    <property type="match status" value="1"/>
</dbReference>
<evidence type="ECO:0000313" key="3">
    <source>
        <dbReference type="Proteomes" id="UP000295344"/>
    </source>
</evidence>
<dbReference type="Gene3D" id="1.10.357.10">
    <property type="entry name" value="Tetracycline Repressor, domain 2"/>
    <property type="match status" value="1"/>
</dbReference>
<dbReference type="OrthoDB" id="158903at2"/>
<evidence type="ECO:0000259" key="1">
    <source>
        <dbReference type="Pfam" id="PF18598"/>
    </source>
</evidence>
<protein>
    <recommendedName>
        <fullName evidence="1">QsdR TetR regulatory C-terminal domain-containing protein</fullName>
    </recommendedName>
</protein>
<dbReference type="EMBL" id="SOAM01000002">
    <property type="protein sequence ID" value="TDS76787.1"/>
    <property type="molecule type" value="Genomic_DNA"/>
</dbReference>
<keyword evidence="3" id="KW-1185">Reference proteome</keyword>
<gene>
    <name evidence="2" type="ORF">CLV52_1722</name>
</gene>
<reference evidence="2 3" key="1">
    <citation type="submission" date="2019-03" db="EMBL/GenBank/DDBJ databases">
        <title>Genomic Encyclopedia of Archaeal and Bacterial Type Strains, Phase II (KMG-II): from individual species to whole genera.</title>
        <authorList>
            <person name="Goeker M."/>
        </authorList>
    </citation>
    <scope>NUCLEOTIDE SEQUENCE [LARGE SCALE GENOMIC DNA]</scope>
    <source>
        <strain evidence="2 3">DSM 24782</strain>
    </source>
</reference>
<name>A0A4R7FKC6_9MICO</name>
<sequence>MTAVDAPRRTTGPGSLGARLVPSALGERLLVHEDAQRAFRAARHRFIAGDRIDMSALAAELGVDRTSLFRWVGNRDALLGEILWSIAVPTFDAADAATDARGADRVEGALTRFVHDLITADYFRGWIVREPSRALRILTGDATPVHRRFVAIVELLLEEEIAAGRMTTPLPLHDLATVLVRVAESYAYADLIAGERPDADRAAAAFALVLAATRPRS</sequence>
<organism evidence="2 3">
    <name type="scientific">Amnibacterium kyonggiense</name>
    <dbReference type="NCBI Taxonomy" id="595671"/>
    <lineage>
        <taxon>Bacteria</taxon>
        <taxon>Bacillati</taxon>
        <taxon>Actinomycetota</taxon>
        <taxon>Actinomycetes</taxon>
        <taxon>Micrococcales</taxon>
        <taxon>Microbacteriaceae</taxon>
        <taxon>Amnibacterium</taxon>
    </lineage>
</organism>
<dbReference type="Proteomes" id="UP000295344">
    <property type="component" value="Unassembled WGS sequence"/>
</dbReference>
<accession>A0A4R7FKC6</accession>
<feature type="domain" description="QsdR TetR regulatory C-terminal" evidence="1">
    <location>
        <begin position="101"/>
        <end position="210"/>
    </location>
</feature>
<dbReference type="InterPro" id="IPR009057">
    <property type="entry name" value="Homeodomain-like_sf"/>
</dbReference>